<dbReference type="Proteomes" id="UP000467700">
    <property type="component" value="Unassembled WGS sequence"/>
</dbReference>
<name>A0A8S0W6R8_CYCAE</name>
<dbReference type="OrthoDB" id="2662268at2759"/>
<accession>A0A8S0W6R8</accession>
<reference evidence="2 3" key="1">
    <citation type="submission" date="2020-01" db="EMBL/GenBank/DDBJ databases">
        <authorList>
            <person name="Gupta K D."/>
        </authorList>
    </citation>
    <scope>NUCLEOTIDE SEQUENCE [LARGE SCALE GENOMIC DNA]</scope>
</reference>
<protein>
    <submittedName>
        <fullName evidence="2">Uncharacterized protein</fullName>
    </submittedName>
</protein>
<dbReference type="EMBL" id="CACVBS010000024">
    <property type="protein sequence ID" value="CAA7259426.1"/>
    <property type="molecule type" value="Genomic_DNA"/>
</dbReference>
<proteinExistence type="predicted"/>
<feature type="region of interest" description="Disordered" evidence="1">
    <location>
        <begin position="23"/>
        <end position="57"/>
    </location>
</feature>
<keyword evidence="3" id="KW-1185">Reference proteome</keyword>
<organism evidence="2 3">
    <name type="scientific">Cyclocybe aegerita</name>
    <name type="common">Black poplar mushroom</name>
    <name type="synonym">Agrocybe aegerita</name>
    <dbReference type="NCBI Taxonomy" id="1973307"/>
    <lineage>
        <taxon>Eukaryota</taxon>
        <taxon>Fungi</taxon>
        <taxon>Dikarya</taxon>
        <taxon>Basidiomycota</taxon>
        <taxon>Agaricomycotina</taxon>
        <taxon>Agaricomycetes</taxon>
        <taxon>Agaricomycetidae</taxon>
        <taxon>Agaricales</taxon>
        <taxon>Agaricineae</taxon>
        <taxon>Bolbitiaceae</taxon>
        <taxon>Cyclocybe</taxon>
    </lineage>
</organism>
<comment type="caution">
    <text evidence="2">The sequence shown here is derived from an EMBL/GenBank/DDBJ whole genome shotgun (WGS) entry which is preliminary data.</text>
</comment>
<evidence type="ECO:0000256" key="1">
    <source>
        <dbReference type="SAM" id="MobiDB-lite"/>
    </source>
</evidence>
<sequence>MAYYNPLHAPVVTTQHSGYSALTGAMSDRSSAPGASRKRLPQPPYTPSSKWQNATGRSSAVHSAVSFDYKGYSRQGVSMRDLSTRNLSVLSSMMAGGEDRVFAQSGLARITFRILWPGYSVDWARTIELSADGPITRARLAQVIAQNFSRFMEVHRNDKTTVPEFAISPTGLRFDHLVLVSLNNVFEDSWQADVVIDLR</sequence>
<dbReference type="AlphaFoldDB" id="A0A8S0W6R8"/>
<evidence type="ECO:0000313" key="3">
    <source>
        <dbReference type="Proteomes" id="UP000467700"/>
    </source>
</evidence>
<evidence type="ECO:0000313" key="2">
    <source>
        <dbReference type="EMBL" id="CAA7259426.1"/>
    </source>
</evidence>
<gene>
    <name evidence="2" type="ORF">AAE3_LOCUS1556</name>
</gene>
<feature type="compositionally biased region" description="Polar residues" evidence="1">
    <location>
        <begin position="47"/>
        <end position="57"/>
    </location>
</feature>